<sequence length="183" mass="21562">MSPTCKVDSTSSQLTESDLDVTSPRKITKINKHRQQKFRDAWLKNEDYKQWLSKVPDDQYKAKCRTCNSSSVVVTSLHDKMCKSYQELFETYMSRDYIYRTNLIELDPCNESHRLRSENMYFGIEVRKMLDQVEIRNNEKLKSDFATTCTDFLIEESTAKTVQDLYSDADVEEFNNILMPNDF</sequence>
<proteinExistence type="predicted"/>
<comment type="caution">
    <text evidence="1">The sequence shown here is derived from an EMBL/GenBank/DDBJ whole genome shotgun (WGS) entry which is preliminary data.</text>
</comment>
<dbReference type="EMBL" id="JAHXZJ010001864">
    <property type="protein sequence ID" value="KAH0549772.1"/>
    <property type="molecule type" value="Genomic_DNA"/>
</dbReference>
<dbReference type="Proteomes" id="UP000826195">
    <property type="component" value="Unassembled WGS sequence"/>
</dbReference>
<evidence type="ECO:0000313" key="1">
    <source>
        <dbReference type="EMBL" id="KAH0549772.1"/>
    </source>
</evidence>
<dbReference type="AlphaFoldDB" id="A0AAV7IF70"/>
<gene>
    <name evidence="1" type="ORF">KQX54_013844</name>
</gene>
<accession>A0AAV7IF70</accession>
<name>A0AAV7IF70_COTGL</name>
<organism evidence="1 2">
    <name type="scientific">Cotesia glomerata</name>
    <name type="common">Lepidopteran parasitic wasp</name>
    <name type="synonym">Apanteles glomeratus</name>
    <dbReference type="NCBI Taxonomy" id="32391"/>
    <lineage>
        <taxon>Eukaryota</taxon>
        <taxon>Metazoa</taxon>
        <taxon>Ecdysozoa</taxon>
        <taxon>Arthropoda</taxon>
        <taxon>Hexapoda</taxon>
        <taxon>Insecta</taxon>
        <taxon>Pterygota</taxon>
        <taxon>Neoptera</taxon>
        <taxon>Endopterygota</taxon>
        <taxon>Hymenoptera</taxon>
        <taxon>Apocrita</taxon>
        <taxon>Ichneumonoidea</taxon>
        <taxon>Braconidae</taxon>
        <taxon>Microgastrinae</taxon>
        <taxon>Cotesia</taxon>
    </lineage>
</organism>
<protein>
    <submittedName>
        <fullName evidence="1">Uncharacterized protein</fullName>
    </submittedName>
</protein>
<evidence type="ECO:0000313" key="2">
    <source>
        <dbReference type="Proteomes" id="UP000826195"/>
    </source>
</evidence>
<reference evidence="1 2" key="1">
    <citation type="journal article" date="2021" name="J. Hered.">
        <title>A chromosome-level genome assembly of the parasitoid wasp, Cotesia glomerata (Hymenoptera: Braconidae).</title>
        <authorList>
            <person name="Pinto B.J."/>
            <person name="Weis J.J."/>
            <person name="Gamble T."/>
            <person name="Ode P.J."/>
            <person name="Paul R."/>
            <person name="Zaspel J.M."/>
        </authorList>
    </citation>
    <scope>NUCLEOTIDE SEQUENCE [LARGE SCALE GENOMIC DNA]</scope>
    <source>
        <strain evidence="1">CgM1</strain>
    </source>
</reference>
<keyword evidence="2" id="KW-1185">Reference proteome</keyword>